<keyword evidence="2" id="KW-1185">Reference proteome</keyword>
<accession>A0A922NXI1</accession>
<evidence type="ECO:0000313" key="2">
    <source>
        <dbReference type="Proteomes" id="UP000052167"/>
    </source>
</evidence>
<name>A0A922NXI1_9HYPH</name>
<organism evidence="1 2">
    <name type="scientific">Pseudorhizobium pelagicum</name>
    <dbReference type="NCBI Taxonomy" id="1509405"/>
    <lineage>
        <taxon>Bacteria</taxon>
        <taxon>Pseudomonadati</taxon>
        <taxon>Pseudomonadota</taxon>
        <taxon>Alphaproteobacteria</taxon>
        <taxon>Hyphomicrobiales</taxon>
        <taxon>Rhizobiaceae</taxon>
        <taxon>Rhizobium/Agrobacterium group</taxon>
        <taxon>Pseudorhizobium</taxon>
    </lineage>
</organism>
<evidence type="ECO:0008006" key="3">
    <source>
        <dbReference type="Google" id="ProtNLM"/>
    </source>
</evidence>
<dbReference type="AlphaFoldDB" id="A0A922NXI1"/>
<reference evidence="1 2" key="1">
    <citation type="submission" date="2014-06" db="EMBL/GenBank/DDBJ databases">
        <title>Rhizobium pelagicum/R2-400B4.</title>
        <authorList>
            <person name="Kimes N.E."/>
            <person name="Lopez-Perez M."/>
        </authorList>
    </citation>
    <scope>NUCLEOTIDE SEQUENCE [LARGE SCALE GENOMIC DNA]</scope>
    <source>
        <strain evidence="1 2">R2-400B4</strain>
    </source>
</reference>
<dbReference type="OrthoDB" id="7219996at2"/>
<evidence type="ECO:0000313" key="1">
    <source>
        <dbReference type="EMBL" id="KEQ06399.1"/>
    </source>
</evidence>
<gene>
    <name evidence="1" type="ORF">GV68_06945</name>
</gene>
<dbReference type="Proteomes" id="UP000052167">
    <property type="component" value="Unassembled WGS sequence"/>
</dbReference>
<protein>
    <recommendedName>
        <fullName evidence="3">Restriction alleviation protein, Lar family</fullName>
    </recommendedName>
</protein>
<proteinExistence type="predicted"/>
<dbReference type="EMBL" id="JOKJ01000016">
    <property type="protein sequence ID" value="KEQ06399.1"/>
    <property type="molecule type" value="Genomic_DNA"/>
</dbReference>
<dbReference type="RefSeq" id="WP_037166315.1">
    <property type="nucleotide sequence ID" value="NZ_CAJXID010000015.1"/>
</dbReference>
<comment type="caution">
    <text evidence="1">The sequence shown here is derived from an EMBL/GenBank/DDBJ whole genome shotgun (WGS) entry which is preliminary data.</text>
</comment>
<sequence length="295" mass="32050">MTDKLLPCPFCGGDRLKHFGKEIQCQQCQALGPLPADGEITPQIATDWWNRRAPAPQPNVRGKPTIAVGTYTITELYAGRTVESDHVFMEPADDLAAIVGDVALDNYEPTEDMLLAGEEAYHSAPRDEDGCTAMASAFKAMLRAANPSPQPNVIGDDGPRYSMKRMRDEIAKAKDYARREALAEAATAAEAFRDKNWIAHDIKTGIFPKRSEAGVAIADAIRTLAVTPAPVPHAVVTLPAETVIAIRDALIANDVSEAYHLLYQAVDPTFCRLEPWADTEATLPSPQPREVGSDD</sequence>